<dbReference type="PANTHER" id="PTHR10629:SF52">
    <property type="entry name" value="DNA (CYTOSINE-5)-METHYLTRANSFERASE 1"/>
    <property type="match status" value="1"/>
</dbReference>
<protein>
    <recommendedName>
        <fullName evidence="7">Cytosine-specific methyltransferase</fullName>
        <ecNumber evidence="7">2.1.1.37</ecNumber>
    </recommendedName>
</protein>
<keyword evidence="2 5" id="KW-0808">Transferase</keyword>
<dbReference type="Pfam" id="PF00145">
    <property type="entry name" value="DNA_methylase"/>
    <property type="match status" value="1"/>
</dbReference>
<dbReference type="GO" id="GO:0006281">
    <property type="term" value="P:DNA repair"/>
    <property type="evidence" value="ECO:0007669"/>
    <property type="project" value="InterPro"/>
</dbReference>
<dbReference type="InterPro" id="IPR029063">
    <property type="entry name" value="SAM-dependent_MTases_sf"/>
</dbReference>
<accession>A0A4V2W7J7</accession>
<dbReference type="InterPro" id="IPR011257">
    <property type="entry name" value="DNA_glycosylase"/>
</dbReference>
<dbReference type="PROSITE" id="PS00095">
    <property type="entry name" value="C5_MTASE_2"/>
    <property type="match status" value="1"/>
</dbReference>
<evidence type="ECO:0000256" key="7">
    <source>
        <dbReference type="RuleBase" id="RU000417"/>
    </source>
</evidence>
<dbReference type="RefSeq" id="WP_231888826.1">
    <property type="nucleotide sequence ID" value="NZ_CP143053.1"/>
</dbReference>
<dbReference type="SUPFAM" id="SSF48150">
    <property type="entry name" value="DNA-glycosylase"/>
    <property type="match status" value="1"/>
</dbReference>
<dbReference type="Gene3D" id="3.90.120.10">
    <property type="entry name" value="DNA Methylase, subunit A, domain 2"/>
    <property type="match status" value="1"/>
</dbReference>
<organism evidence="8 9">
    <name type="scientific">Dietzia cinnamea</name>
    <dbReference type="NCBI Taxonomy" id="321318"/>
    <lineage>
        <taxon>Bacteria</taxon>
        <taxon>Bacillati</taxon>
        <taxon>Actinomycetota</taxon>
        <taxon>Actinomycetes</taxon>
        <taxon>Mycobacteriales</taxon>
        <taxon>Dietziaceae</taxon>
        <taxon>Dietzia</taxon>
    </lineage>
</organism>
<keyword evidence="1 5" id="KW-0489">Methyltransferase</keyword>
<evidence type="ECO:0000256" key="5">
    <source>
        <dbReference type="PROSITE-ProRule" id="PRU01016"/>
    </source>
</evidence>
<dbReference type="SUPFAM" id="SSF53335">
    <property type="entry name" value="S-adenosyl-L-methionine-dependent methyltransferases"/>
    <property type="match status" value="1"/>
</dbReference>
<dbReference type="GeneID" id="89529401"/>
<dbReference type="GO" id="GO:0009307">
    <property type="term" value="P:DNA restriction-modification system"/>
    <property type="evidence" value="ECO:0007669"/>
    <property type="project" value="UniProtKB-KW"/>
</dbReference>
<dbReference type="InterPro" id="IPR001525">
    <property type="entry name" value="C5_MeTfrase"/>
</dbReference>
<dbReference type="EC" id="2.1.1.37" evidence="7"/>
<comment type="similarity">
    <text evidence="5 6">Belongs to the class I-like SAM-binding methyltransferase superfamily. C5-methyltransferase family.</text>
</comment>
<dbReference type="InterPro" id="IPR023170">
    <property type="entry name" value="HhH_base_excis_C"/>
</dbReference>
<dbReference type="InterPro" id="IPR031303">
    <property type="entry name" value="C5_meth_CS"/>
</dbReference>
<dbReference type="NCBIfam" id="TIGR00675">
    <property type="entry name" value="dcm"/>
    <property type="match status" value="1"/>
</dbReference>
<dbReference type="GO" id="GO:0003677">
    <property type="term" value="F:DNA binding"/>
    <property type="evidence" value="ECO:0007669"/>
    <property type="project" value="TreeGrafter"/>
</dbReference>
<dbReference type="Gene3D" id="1.10.340.30">
    <property type="entry name" value="Hypothetical protein, domain 2"/>
    <property type="match status" value="1"/>
</dbReference>
<dbReference type="PROSITE" id="PS00094">
    <property type="entry name" value="C5_MTASE_1"/>
    <property type="match status" value="1"/>
</dbReference>
<sequence>MDSGELGTSRSPYGVKLIRGPFLDLPPHEHHAADVGEFKRLTKSLRGRGAHLAADLFSGAGGISLGLEEAGYDVVLGADHYEAAVRTHAHHFAGLSLDWDLADADVVERVAGLIKEARVEIIAGGPPCQPFSKAGRSMIRHRVQLGERDPHDERRDLWRSFLEIVGAARPRAVLMENVPDLALDREMFIFRSIVEELEQDGYSVHTRIVETWRYGVPQMRQRLLVVALRDGVAFEWPADAPTKTTLWNAIGELPEVEGGWRPEGGAEGWAEYDGPVTDYQKRMRRGVPGADAHKVFDHITRPVREDDRAAFETMTHKTKYSDLAPEHQRYRNDIFDDKYKRLDENDLSRTITAHIAKDGYWYIHPRQPRTLTVREAARIQSFPDYFRFSGPPSAAFKQIGNAVPPLVAETVGKSIRSALAAGRSMPFNSREISARMATWYRSRGEDDLALPWFRSGSRWVFVASEILLARASRTVTRSFFPAIAALDVPRGSLPADDSLAILRNMAEGVGRSTRANQLGDLAEEMADAPDALWSPTIDRTALPTIPTSIADLAELAVPTTDENGQESEEPILTGKGILRVASRFLGNDVDKRNKLTDGRLAVARLVGIGEESRDAQLGLIELAASVCTIDQPRCSMCPLSDHCAYANDKRDEPTSLF</sequence>
<dbReference type="InterPro" id="IPR003651">
    <property type="entry name" value="Endonuclease3_FeS-loop_motif"/>
</dbReference>
<dbReference type="SMART" id="SM00525">
    <property type="entry name" value="FES"/>
    <property type="match status" value="1"/>
</dbReference>
<feature type="active site" evidence="5">
    <location>
        <position position="128"/>
    </location>
</feature>
<dbReference type="PROSITE" id="PS51679">
    <property type="entry name" value="SAM_MT_C5"/>
    <property type="match status" value="1"/>
</dbReference>
<evidence type="ECO:0000256" key="1">
    <source>
        <dbReference type="ARBA" id="ARBA00022603"/>
    </source>
</evidence>
<dbReference type="AlphaFoldDB" id="A0A4V2W7J7"/>
<evidence type="ECO:0000256" key="6">
    <source>
        <dbReference type="RuleBase" id="RU000416"/>
    </source>
</evidence>
<dbReference type="GO" id="GO:0044027">
    <property type="term" value="P:negative regulation of gene expression via chromosomal CpG island methylation"/>
    <property type="evidence" value="ECO:0007669"/>
    <property type="project" value="TreeGrafter"/>
</dbReference>
<evidence type="ECO:0000256" key="4">
    <source>
        <dbReference type="ARBA" id="ARBA00022747"/>
    </source>
</evidence>
<dbReference type="InterPro" id="IPR018117">
    <property type="entry name" value="C5_DNA_meth_AS"/>
</dbReference>
<dbReference type="EMBL" id="SMCX01000027">
    <property type="protein sequence ID" value="TCW21173.1"/>
    <property type="molecule type" value="Genomic_DNA"/>
</dbReference>
<evidence type="ECO:0000256" key="2">
    <source>
        <dbReference type="ARBA" id="ARBA00022679"/>
    </source>
</evidence>
<dbReference type="Gene3D" id="3.40.50.150">
    <property type="entry name" value="Vaccinia Virus protein VP39"/>
    <property type="match status" value="1"/>
</dbReference>
<evidence type="ECO:0000313" key="8">
    <source>
        <dbReference type="EMBL" id="TCW21173.1"/>
    </source>
</evidence>
<dbReference type="Gene3D" id="1.10.1670.10">
    <property type="entry name" value="Helix-hairpin-Helix base-excision DNA repair enzymes (C-terminal)"/>
    <property type="match status" value="1"/>
</dbReference>
<dbReference type="PANTHER" id="PTHR10629">
    <property type="entry name" value="CYTOSINE-SPECIFIC METHYLTRANSFERASE"/>
    <property type="match status" value="1"/>
</dbReference>
<dbReference type="GO" id="GO:0051539">
    <property type="term" value="F:4 iron, 4 sulfur cluster binding"/>
    <property type="evidence" value="ECO:0007669"/>
    <property type="project" value="InterPro"/>
</dbReference>
<proteinExistence type="inferred from homology"/>
<keyword evidence="3 5" id="KW-0949">S-adenosyl-L-methionine</keyword>
<comment type="catalytic activity">
    <reaction evidence="7">
        <text>a 2'-deoxycytidine in DNA + S-adenosyl-L-methionine = a 5-methyl-2'-deoxycytidine in DNA + S-adenosyl-L-homocysteine + H(+)</text>
        <dbReference type="Rhea" id="RHEA:13681"/>
        <dbReference type="Rhea" id="RHEA-COMP:11369"/>
        <dbReference type="Rhea" id="RHEA-COMP:11370"/>
        <dbReference type="ChEBI" id="CHEBI:15378"/>
        <dbReference type="ChEBI" id="CHEBI:57856"/>
        <dbReference type="ChEBI" id="CHEBI:59789"/>
        <dbReference type="ChEBI" id="CHEBI:85452"/>
        <dbReference type="ChEBI" id="CHEBI:85454"/>
        <dbReference type="EC" id="2.1.1.37"/>
    </reaction>
</comment>
<reference evidence="8 9" key="1">
    <citation type="submission" date="2019-03" db="EMBL/GenBank/DDBJ databases">
        <title>Root nodule microbial communities of legume samples collected from USA, Mexico and Botswana.</title>
        <authorList>
            <person name="Hirsch A."/>
        </authorList>
    </citation>
    <scope>NUCLEOTIDE SEQUENCE [LARGE SCALE GENOMIC DNA]</scope>
    <source>
        <strain evidence="8 9">55</strain>
    </source>
</reference>
<dbReference type="GO" id="GO:0003886">
    <property type="term" value="F:DNA (cytosine-5-)-methyltransferase activity"/>
    <property type="evidence" value="ECO:0007669"/>
    <property type="project" value="UniProtKB-EC"/>
</dbReference>
<keyword evidence="4" id="KW-0680">Restriction system</keyword>
<evidence type="ECO:0000256" key="3">
    <source>
        <dbReference type="ARBA" id="ARBA00022691"/>
    </source>
</evidence>
<name>A0A4V2W7J7_9ACTN</name>
<dbReference type="GO" id="GO:0032259">
    <property type="term" value="P:methylation"/>
    <property type="evidence" value="ECO:0007669"/>
    <property type="project" value="UniProtKB-KW"/>
</dbReference>
<dbReference type="PRINTS" id="PR00105">
    <property type="entry name" value="C5METTRFRASE"/>
</dbReference>
<comment type="caution">
    <text evidence="8">The sequence shown here is derived from an EMBL/GenBank/DDBJ whole genome shotgun (WGS) entry which is preliminary data.</text>
</comment>
<dbReference type="GO" id="GO:0016787">
    <property type="term" value="F:hydrolase activity"/>
    <property type="evidence" value="ECO:0007669"/>
    <property type="project" value="UniProtKB-ARBA"/>
</dbReference>
<gene>
    <name evidence="8" type="ORF">EDD19_1279</name>
</gene>
<dbReference type="Proteomes" id="UP000295805">
    <property type="component" value="Unassembled WGS sequence"/>
</dbReference>
<dbReference type="InterPro" id="IPR050390">
    <property type="entry name" value="C5-Methyltransferase"/>
</dbReference>
<evidence type="ECO:0000313" key="9">
    <source>
        <dbReference type="Proteomes" id="UP000295805"/>
    </source>
</evidence>